<feature type="region of interest" description="Disordered" evidence="4">
    <location>
        <begin position="571"/>
        <end position="624"/>
    </location>
</feature>
<reference evidence="7 8" key="1">
    <citation type="journal article" date="2019" name="Emerg. Microbes Infect.">
        <title>Comprehensive subspecies identification of 175 nontuberculous mycobacteria species based on 7547 genomic profiles.</title>
        <authorList>
            <person name="Matsumoto Y."/>
            <person name="Kinjo T."/>
            <person name="Motooka D."/>
            <person name="Nabeya D."/>
            <person name="Jung N."/>
            <person name="Uechi K."/>
            <person name="Horii T."/>
            <person name="Iida T."/>
            <person name="Fujita J."/>
            <person name="Nakamura S."/>
        </authorList>
    </citation>
    <scope>NUCLEOTIDE SEQUENCE [LARGE SCALE GENOMIC DNA]</scope>
    <source>
        <strain evidence="7 8">JCM 6370</strain>
    </source>
</reference>
<dbReference type="PANTHER" id="PTHR12631">
    <property type="entry name" value="ALPHA-L-IDURONIDASE"/>
    <property type="match status" value="1"/>
</dbReference>
<keyword evidence="1 3" id="KW-0378">Hydrolase</keyword>
<evidence type="ECO:0000313" key="7">
    <source>
        <dbReference type="EMBL" id="BBY83827.1"/>
    </source>
</evidence>
<evidence type="ECO:0000256" key="2">
    <source>
        <dbReference type="ARBA" id="ARBA00023295"/>
    </source>
</evidence>
<dbReference type="Proteomes" id="UP000467252">
    <property type="component" value="Chromosome"/>
</dbReference>
<dbReference type="InterPro" id="IPR051923">
    <property type="entry name" value="Glycosyl_Hydrolase_39"/>
</dbReference>
<dbReference type="GO" id="GO:0000272">
    <property type="term" value="P:polysaccharide catabolic process"/>
    <property type="evidence" value="ECO:0007669"/>
    <property type="project" value="InterPro"/>
</dbReference>
<dbReference type="Pfam" id="PF00150">
    <property type="entry name" value="Cellulase"/>
    <property type="match status" value="1"/>
</dbReference>
<feature type="compositionally biased region" description="Acidic residues" evidence="4">
    <location>
        <begin position="571"/>
        <end position="590"/>
    </location>
</feature>
<proteinExistence type="inferred from homology"/>
<evidence type="ECO:0000259" key="6">
    <source>
        <dbReference type="Pfam" id="PF00150"/>
    </source>
</evidence>
<protein>
    <recommendedName>
        <fullName evidence="6">Glycoside hydrolase family 5 domain-containing protein</fullName>
    </recommendedName>
</protein>
<comment type="similarity">
    <text evidence="3">Belongs to the glycosyl hydrolase 5 (cellulase A) family.</text>
</comment>
<keyword evidence="2 3" id="KW-0326">Glycosidase</keyword>
<evidence type="ECO:0000256" key="1">
    <source>
        <dbReference type="ARBA" id="ARBA00022801"/>
    </source>
</evidence>
<dbReference type="GO" id="GO:0004553">
    <property type="term" value="F:hydrolase activity, hydrolyzing O-glycosyl compounds"/>
    <property type="evidence" value="ECO:0007669"/>
    <property type="project" value="InterPro"/>
</dbReference>
<dbReference type="AlphaFoldDB" id="A0A7I7UR53"/>
<feature type="compositionally biased region" description="Acidic residues" evidence="4">
    <location>
        <begin position="520"/>
        <end position="534"/>
    </location>
</feature>
<dbReference type="InterPro" id="IPR017853">
    <property type="entry name" value="GH"/>
</dbReference>
<feature type="transmembrane region" description="Helical" evidence="5">
    <location>
        <begin position="12"/>
        <end position="35"/>
    </location>
</feature>
<keyword evidence="8" id="KW-1185">Reference proteome</keyword>
<feature type="region of interest" description="Disordered" evidence="4">
    <location>
        <begin position="509"/>
        <end position="546"/>
    </location>
</feature>
<dbReference type="PANTHER" id="PTHR12631:SF10">
    <property type="entry name" value="BETA-XYLOSIDASE-LIKE PROTEIN-RELATED"/>
    <property type="match status" value="1"/>
</dbReference>
<dbReference type="Gene3D" id="3.20.20.80">
    <property type="entry name" value="Glycosidases"/>
    <property type="match status" value="1"/>
</dbReference>
<evidence type="ECO:0000256" key="5">
    <source>
        <dbReference type="SAM" id="Phobius"/>
    </source>
</evidence>
<dbReference type="SUPFAM" id="SSF51445">
    <property type="entry name" value="(Trans)glycosidases"/>
    <property type="match status" value="1"/>
</dbReference>
<sequence>MRAIINRRLQRWGIASMIAAAPLAVLCAYVTNLLVPTEPIPKPRYDAAAIPIVHTATIKDESTTIGIADSDMYDPNLTDEEIIKRFDDMQALGVNTLRVLIPWGAIQQAEPGSPLEVLFPPDWSRIDFILSQAQERDMAVLGVLNSTPYWGGADGTGCLGCPGVAPDPTKFAAFAGEAVTRFTGLYPGVVSAYEVWNEPNYYRSWFPVVDGVAYTEVLKATYSAIKAADPDATVVAGVLAAVVSAGGFTMDPVTFVQTMYANGAKGYFDALSYHPYSYDRPFGEQNPNFISPLRSLLQIRLTMLDNGDDLVKIWASEYGLPTSMVTYRQQADFVEDFLTTWANGLTEEQMAQLPAEFRELAADWSSWIGPAFIYTLRDRLAAPDTEQGSMGLYYFDEASAEWKMKPAAEVIKWIIEERSSPDSLAEALAASLQKLVQQVAESVAAAVQTVVPAVTQTVAQVGAQVADALANALAAWLGSLGKPAATAAAGPSTVDAPVPVADVVEEPAAEVVEPKVPEPEAPEPEITEEAEVTEPIELAEPVAPDVIDEAEDEVSVAGEDTEQDLVDQAALDDEDYEDYEDIDVTADDVTDTSAQHTQGDGETAASDAGAGGESADDAGADAAA</sequence>
<keyword evidence="5" id="KW-0812">Transmembrane</keyword>
<feature type="compositionally biased region" description="Acidic residues" evidence="4">
    <location>
        <begin position="614"/>
        <end position="624"/>
    </location>
</feature>
<evidence type="ECO:0000313" key="8">
    <source>
        <dbReference type="Proteomes" id="UP000467252"/>
    </source>
</evidence>
<dbReference type="EMBL" id="AP022599">
    <property type="protein sequence ID" value="BBY83827.1"/>
    <property type="molecule type" value="Genomic_DNA"/>
</dbReference>
<keyword evidence="5" id="KW-1133">Transmembrane helix</keyword>
<organism evidence="7 8">
    <name type="scientific">Mycolicibacterium pulveris</name>
    <name type="common">Mycobacterium pulveris</name>
    <dbReference type="NCBI Taxonomy" id="36813"/>
    <lineage>
        <taxon>Bacteria</taxon>
        <taxon>Bacillati</taxon>
        <taxon>Actinomycetota</taxon>
        <taxon>Actinomycetes</taxon>
        <taxon>Mycobacteriales</taxon>
        <taxon>Mycobacteriaceae</taxon>
        <taxon>Mycolicibacterium</taxon>
    </lineage>
</organism>
<gene>
    <name evidence="7" type="ORF">MPUL_49850</name>
</gene>
<evidence type="ECO:0000256" key="3">
    <source>
        <dbReference type="RuleBase" id="RU361153"/>
    </source>
</evidence>
<dbReference type="InterPro" id="IPR001547">
    <property type="entry name" value="Glyco_hydro_5"/>
</dbReference>
<keyword evidence="5" id="KW-0472">Membrane</keyword>
<accession>A0A7I7UR53</accession>
<name>A0A7I7UR53_MYCPV</name>
<evidence type="ECO:0000256" key="4">
    <source>
        <dbReference type="SAM" id="MobiDB-lite"/>
    </source>
</evidence>
<feature type="domain" description="Glycoside hydrolase family 5" evidence="6">
    <location>
        <begin position="86"/>
        <end position="238"/>
    </location>
</feature>